<protein>
    <submittedName>
        <fullName evidence="2">HPr family phosphocarrier protein</fullName>
    </submittedName>
</protein>
<proteinExistence type="predicted"/>
<dbReference type="InterPro" id="IPR035895">
    <property type="entry name" value="HPr-like_sf"/>
</dbReference>
<dbReference type="AlphaFoldDB" id="A0A9X3TUU1"/>
<dbReference type="InterPro" id="IPR000032">
    <property type="entry name" value="HPr-like"/>
</dbReference>
<reference evidence="2" key="1">
    <citation type="submission" date="2022-12" db="EMBL/GenBank/DDBJ databases">
        <title>Draft genome sequence of the thermophilic strain Brevibacillus thermoruber HT42, isolated from Los Humeros, Puebla, Mexico, with biotechnological potential.</title>
        <authorList>
            <person name="Lara Sanchez J."/>
            <person name="Solis Palacios R."/>
            <person name="Bustos Baena A.S."/>
            <person name="Ruz Baez A.E."/>
            <person name="Espinosa Luna G."/>
            <person name="Oliart Ros R.M."/>
        </authorList>
    </citation>
    <scope>NUCLEOTIDE SEQUENCE</scope>
    <source>
        <strain evidence="2">HT42</strain>
    </source>
</reference>
<sequence>MKKRLSITLRRALEPERMRNIVAKANQFDSYILIEHQNVQINAKSRLSTFGFFGAKQGETIVISAAGADAEEALEDLRSFLAAE</sequence>
<accession>A0A9X3TUU1</accession>
<gene>
    <name evidence="2" type="ORF">O3V59_20995</name>
</gene>
<organism evidence="2 3">
    <name type="scientific">Brevibacillus thermoruber</name>
    <dbReference type="NCBI Taxonomy" id="33942"/>
    <lineage>
        <taxon>Bacteria</taxon>
        <taxon>Bacillati</taxon>
        <taxon>Bacillota</taxon>
        <taxon>Bacilli</taxon>
        <taxon>Bacillales</taxon>
        <taxon>Paenibacillaceae</taxon>
        <taxon>Brevibacillus</taxon>
    </lineage>
</organism>
<evidence type="ECO:0000313" key="2">
    <source>
        <dbReference type="EMBL" id="MDA5110820.1"/>
    </source>
</evidence>
<dbReference type="SUPFAM" id="SSF55594">
    <property type="entry name" value="HPr-like"/>
    <property type="match status" value="1"/>
</dbReference>
<dbReference type="Pfam" id="PF00381">
    <property type="entry name" value="PTS-HPr"/>
    <property type="match status" value="1"/>
</dbReference>
<dbReference type="Proteomes" id="UP001151071">
    <property type="component" value="Unassembled WGS sequence"/>
</dbReference>
<evidence type="ECO:0000259" key="1">
    <source>
        <dbReference type="PROSITE" id="PS51350"/>
    </source>
</evidence>
<dbReference type="RefSeq" id="WP_065067163.1">
    <property type="nucleotide sequence ID" value="NZ_JAPYYP010000045.1"/>
</dbReference>
<dbReference type="EMBL" id="JAPYYP010000045">
    <property type="protein sequence ID" value="MDA5110820.1"/>
    <property type="molecule type" value="Genomic_DNA"/>
</dbReference>
<feature type="domain" description="HPr" evidence="1">
    <location>
        <begin position="1"/>
        <end position="84"/>
    </location>
</feature>
<evidence type="ECO:0000313" key="3">
    <source>
        <dbReference type="Proteomes" id="UP001151071"/>
    </source>
</evidence>
<dbReference type="Gene3D" id="3.30.1340.10">
    <property type="entry name" value="HPr-like"/>
    <property type="match status" value="1"/>
</dbReference>
<name>A0A9X3TUU1_9BACL</name>
<dbReference type="PROSITE" id="PS51350">
    <property type="entry name" value="PTS_HPR_DOM"/>
    <property type="match status" value="1"/>
</dbReference>
<keyword evidence="3" id="KW-1185">Reference proteome</keyword>
<comment type="caution">
    <text evidence="2">The sequence shown here is derived from an EMBL/GenBank/DDBJ whole genome shotgun (WGS) entry which is preliminary data.</text>
</comment>